<dbReference type="SMART" id="SM00710">
    <property type="entry name" value="PbH1"/>
    <property type="match status" value="6"/>
</dbReference>
<dbReference type="NCBIfam" id="TIGR03804">
    <property type="entry name" value="para_beta_helix"/>
    <property type="match status" value="1"/>
</dbReference>
<feature type="signal peptide" evidence="1">
    <location>
        <begin position="1"/>
        <end position="19"/>
    </location>
</feature>
<dbReference type="Proteomes" id="UP000326509">
    <property type="component" value="Unassembled WGS sequence"/>
</dbReference>
<dbReference type="EMBL" id="BKCG01000004">
    <property type="protein sequence ID" value="GER59823.1"/>
    <property type="molecule type" value="Genomic_DNA"/>
</dbReference>
<evidence type="ECO:0000313" key="3">
    <source>
        <dbReference type="EMBL" id="GER59823.1"/>
    </source>
</evidence>
<keyword evidence="4" id="KW-1185">Reference proteome</keyword>
<organism evidence="3 4">
    <name type="scientific">Patiriisocius marinus</name>
    <dbReference type="NCBI Taxonomy" id="1397112"/>
    <lineage>
        <taxon>Bacteria</taxon>
        <taxon>Pseudomonadati</taxon>
        <taxon>Bacteroidota</taxon>
        <taxon>Flavobacteriia</taxon>
        <taxon>Flavobacteriales</taxon>
        <taxon>Flavobacteriaceae</taxon>
        <taxon>Patiriisocius</taxon>
    </lineage>
</organism>
<gene>
    <name evidence="3" type="ORF">ULMA_19310</name>
</gene>
<sequence length="604" mass="67658">MRLFIFLVTAFFFFNNTSAQTEVVLEKGSNKSIQDAVDQIQKKGNRYGTIVLRDNILVREKLNIPVTIDLVFENWSKLVIDHSTEVIIKGKITSNGKHIFITEKNHNLKIHNQDIVPEWFGICSYQNNSEIDDDPFLSRAIRACVEGGTVLLRGIEYRISNTVLVDTKTIHIKGNNVNYFPAEGPSNNLTVVNPNLDVLFEIKQPGVVISYLNFTGYNGKKEYLTKGGKSKATALNFIRSIPTNPNYPDPVKDVDALVTNCGFLNFKNCIYGEGTNLKIIDNHFVASYIGVNLQEAKYINAKGDTLTNPNFRGHVIDRNRFHSMGGFFQDEFLNDAACIKIIAAKGHFFPDPYHKNPESYFVSGFYNQITNNYSDDSKTFFEGSVDRTKIDNNVILSSTDTAIKAYGGIYGTISNNLIDGSFTWNPNKLYPRCEEGNPSNPKNCDETSSFPQGHGIRVRYADHISITNNQVINKRQHGIYIERSRNSTIHSNTIMNFNRQAYIRPAVNGKYQTISTGDLKNFDGIHIECTSTRDGTAGYNIENSVQGNVISMPLSPINTDAPVGRYGIYVGDGDSSNFIKNNAITSVRMVQGIKIKTQGMPCER</sequence>
<proteinExistence type="predicted"/>
<dbReference type="SUPFAM" id="SSF51126">
    <property type="entry name" value="Pectin lyase-like"/>
    <property type="match status" value="2"/>
</dbReference>
<dbReference type="InterPro" id="IPR007742">
    <property type="entry name" value="NosD_dom"/>
</dbReference>
<dbReference type="Gene3D" id="2.160.20.10">
    <property type="entry name" value="Single-stranded right-handed beta-helix, Pectin lyase-like"/>
    <property type="match status" value="1"/>
</dbReference>
<evidence type="ECO:0000259" key="2">
    <source>
        <dbReference type="Pfam" id="PF05048"/>
    </source>
</evidence>
<dbReference type="InterPro" id="IPR006626">
    <property type="entry name" value="PbH1"/>
</dbReference>
<feature type="chain" id="PRO_5023806282" description="Periplasmic copper-binding protein NosD beta helix domain-containing protein" evidence="1">
    <location>
        <begin position="20"/>
        <end position="604"/>
    </location>
</feature>
<protein>
    <recommendedName>
        <fullName evidence="2">Periplasmic copper-binding protein NosD beta helix domain-containing protein</fullName>
    </recommendedName>
</protein>
<dbReference type="InterPro" id="IPR022441">
    <property type="entry name" value="Para_beta_helix_rpt-2"/>
</dbReference>
<reference evidence="3 4" key="1">
    <citation type="submission" date="2019-08" db="EMBL/GenBank/DDBJ databases">
        <title>Draft genome sequence of Ulvibacter marinus type strain NBRC 109484.</title>
        <authorList>
            <person name="Kawano K."/>
            <person name="Ushijima N."/>
            <person name="Kihara M."/>
            <person name="Itoh H."/>
        </authorList>
    </citation>
    <scope>NUCLEOTIDE SEQUENCE [LARGE SCALE GENOMIC DNA]</scope>
    <source>
        <strain evidence="3 4">NBRC 109484</strain>
    </source>
</reference>
<dbReference type="RefSeq" id="WP_151674274.1">
    <property type="nucleotide sequence ID" value="NZ_BKCG01000004.1"/>
</dbReference>
<keyword evidence="1" id="KW-0732">Signal</keyword>
<name>A0A5J4J1V7_9FLAO</name>
<comment type="caution">
    <text evidence="3">The sequence shown here is derived from an EMBL/GenBank/DDBJ whole genome shotgun (WGS) entry which is preliminary data.</text>
</comment>
<dbReference type="InterPro" id="IPR012334">
    <property type="entry name" value="Pectin_lyas_fold"/>
</dbReference>
<evidence type="ECO:0000313" key="4">
    <source>
        <dbReference type="Proteomes" id="UP000326509"/>
    </source>
</evidence>
<dbReference type="Pfam" id="PF05048">
    <property type="entry name" value="NosD"/>
    <property type="match status" value="1"/>
</dbReference>
<accession>A0A5J4J1V7</accession>
<feature type="domain" description="Periplasmic copper-binding protein NosD beta helix" evidence="2">
    <location>
        <begin position="454"/>
        <end position="496"/>
    </location>
</feature>
<dbReference type="InterPro" id="IPR011050">
    <property type="entry name" value="Pectin_lyase_fold/virulence"/>
</dbReference>
<dbReference type="AlphaFoldDB" id="A0A5J4J1V7"/>
<evidence type="ECO:0000256" key="1">
    <source>
        <dbReference type="SAM" id="SignalP"/>
    </source>
</evidence>